<evidence type="ECO:0000313" key="2">
    <source>
        <dbReference type="EMBL" id="GIJ61475.1"/>
    </source>
</evidence>
<dbReference type="AlphaFoldDB" id="A0A8J3ZH39"/>
<keyword evidence="3" id="KW-1185">Reference proteome</keyword>
<dbReference type="PANTHER" id="PTHR43138">
    <property type="entry name" value="ACETYLTRANSFERASE, GNAT FAMILY"/>
    <property type="match status" value="1"/>
</dbReference>
<feature type="domain" description="N-acetyltransferase" evidence="1">
    <location>
        <begin position="3"/>
        <end position="163"/>
    </location>
</feature>
<organism evidence="2 3">
    <name type="scientific">Virgisporangium aurantiacum</name>
    <dbReference type="NCBI Taxonomy" id="175570"/>
    <lineage>
        <taxon>Bacteria</taxon>
        <taxon>Bacillati</taxon>
        <taxon>Actinomycetota</taxon>
        <taxon>Actinomycetes</taxon>
        <taxon>Micromonosporales</taxon>
        <taxon>Micromonosporaceae</taxon>
        <taxon>Virgisporangium</taxon>
    </lineage>
</organism>
<reference evidence="2" key="1">
    <citation type="submission" date="2021-01" db="EMBL/GenBank/DDBJ databases">
        <title>Whole genome shotgun sequence of Virgisporangium aurantiacum NBRC 16421.</title>
        <authorList>
            <person name="Komaki H."/>
            <person name="Tamura T."/>
        </authorList>
    </citation>
    <scope>NUCLEOTIDE SEQUENCE</scope>
    <source>
        <strain evidence="2">NBRC 16421</strain>
    </source>
</reference>
<dbReference type="GO" id="GO:0016747">
    <property type="term" value="F:acyltransferase activity, transferring groups other than amino-acyl groups"/>
    <property type="evidence" value="ECO:0007669"/>
    <property type="project" value="InterPro"/>
</dbReference>
<name>A0A8J3ZH39_9ACTN</name>
<gene>
    <name evidence="2" type="ORF">Vau01_089910</name>
</gene>
<dbReference type="Proteomes" id="UP000612585">
    <property type="component" value="Unassembled WGS sequence"/>
</dbReference>
<dbReference type="PROSITE" id="PS51186">
    <property type="entry name" value="GNAT"/>
    <property type="match status" value="1"/>
</dbReference>
<dbReference type="InterPro" id="IPR000182">
    <property type="entry name" value="GNAT_dom"/>
</dbReference>
<dbReference type="InterPro" id="IPR052742">
    <property type="entry name" value="Mito_N-acetyltransferase"/>
</dbReference>
<comment type="caution">
    <text evidence="2">The sequence shown here is derived from an EMBL/GenBank/DDBJ whole genome shotgun (WGS) entry which is preliminary data.</text>
</comment>
<evidence type="ECO:0000313" key="3">
    <source>
        <dbReference type="Proteomes" id="UP000612585"/>
    </source>
</evidence>
<dbReference type="Pfam" id="PF00583">
    <property type="entry name" value="Acetyltransf_1"/>
    <property type="match status" value="1"/>
</dbReference>
<dbReference type="EMBL" id="BOPG01000067">
    <property type="protein sequence ID" value="GIJ61475.1"/>
    <property type="molecule type" value="Genomic_DNA"/>
</dbReference>
<sequence>MTIEIRRASIVDWPAVWPLWQAIVSAQETYMYDPFTSAEQAQRIWFPDPPAETYVAVDTGSVVGTYLLKPNAVGPGAHIANAGFMVAPATRGQGVGRQLAEHCLRRATELKYVAMQFNAVVSTNTGAIALWKSLGFSIVGTVPQAYHHRTNGLVDIHIMHRTL</sequence>
<dbReference type="CDD" id="cd04301">
    <property type="entry name" value="NAT_SF"/>
    <property type="match status" value="1"/>
</dbReference>
<dbReference type="SUPFAM" id="SSF55729">
    <property type="entry name" value="Acyl-CoA N-acyltransferases (Nat)"/>
    <property type="match status" value="1"/>
</dbReference>
<evidence type="ECO:0000259" key="1">
    <source>
        <dbReference type="PROSITE" id="PS51186"/>
    </source>
</evidence>
<dbReference type="PANTHER" id="PTHR43138:SF1">
    <property type="entry name" value="N-ACETYLTRANSFERASE ACA1"/>
    <property type="match status" value="1"/>
</dbReference>
<dbReference type="InterPro" id="IPR016181">
    <property type="entry name" value="Acyl_CoA_acyltransferase"/>
</dbReference>
<accession>A0A8J3ZH39</accession>
<protein>
    <submittedName>
        <fullName evidence="2">N-acetyltransferase</fullName>
    </submittedName>
</protein>
<proteinExistence type="predicted"/>
<dbReference type="RefSeq" id="WP_239152354.1">
    <property type="nucleotide sequence ID" value="NZ_BOPG01000067.1"/>
</dbReference>
<dbReference type="Gene3D" id="3.40.630.30">
    <property type="match status" value="1"/>
</dbReference>